<keyword evidence="1" id="KW-1133">Transmembrane helix</keyword>
<comment type="caution">
    <text evidence="2">The sequence shown here is derived from an EMBL/GenBank/DDBJ whole genome shotgun (WGS) entry which is preliminary data.</text>
</comment>
<accession>A0A226XA25</accession>
<evidence type="ECO:0000313" key="3">
    <source>
        <dbReference type="Proteomes" id="UP000214720"/>
    </source>
</evidence>
<feature type="transmembrane region" description="Helical" evidence="1">
    <location>
        <begin position="109"/>
        <end position="127"/>
    </location>
</feature>
<name>A0A226XA25_CABSO</name>
<gene>
    <name evidence="2" type="ORF">BSU04_04700</name>
</gene>
<feature type="transmembrane region" description="Helical" evidence="1">
    <location>
        <begin position="84"/>
        <end position="103"/>
    </location>
</feature>
<keyword evidence="1" id="KW-0472">Membrane</keyword>
<proteinExistence type="predicted"/>
<reference evidence="3" key="1">
    <citation type="submission" date="2017-01" db="EMBL/GenBank/DDBJ databases">
        <title>Genome Analysis of Deinococcus marmoris KOPRI26562.</title>
        <authorList>
            <person name="Kim J.H."/>
            <person name="Oh H.-M."/>
        </authorList>
    </citation>
    <scope>NUCLEOTIDE SEQUENCE [LARGE SCALE GENOMIC DNA]</scope>
    <source>
        <strain evidence="3">PAMC 26633</strain>
    </source>
</reference>
<feature type="transmembrane region" description="Helical" evidence="1">
    <location>
        <begin position="53"/>
        <end position="77"/>
    </location>
</feature>
<dbReference type="eggNOG" id="ENOG502ZAKB">
    <property type="taxonomic scope" value="Bacteria"/>
</dbReference>
<organism evidence="2 3">
    <name type="scientific">Caballeronia sordidicola</name>
    <name type="common">Burkholderia sordidicola</name>
    <dbReference type="NCBI Taxonomy" id="196367"/>
    <lineage>
        <taxon>Bacteria</taxon>
        <taxon>Pseudomonadati</taxon>
        <taxon>Pseudomonadota</taxon>
        <taxon>Betaproteobacteria</taxon>
        <taxon>Burkholderiales</taxon>
        <taxon>Burkholderiaceae</taxon>
        <taxon>Caballeronia</taxon>
    </lineage>
</organism>
<sequence>MLALKLTLVPFFLFVVSMSGKWWGPTIAGWLAGLPFVAGPILFLLVLDHGPVFGAHAATLSLSAILASEAFNFAYAWTCRTRSWPLALTAGLGSWLVAAIALASMPASPAWAIAAALVAVAFGQTFLPRSNAIARVAPLSRNDLAGRMIAGAALTVAVTTLSSALGAKWSGLLAVFPLLGIVLSVSSHRAHGPDFVVSLLRGMVLGRFSFAAFCLCLIFALPRQAASLAFVEAAILAMAVQWTTKRLAHAQHERTGEVLTVPASRESAVNAER</sequence>
<feature type="transmembrane region" description="Helical" evidence="1">
    <location>
        <begin position="148"/>
        <end position="165"/>
    </location>
</feature>
<dbReference type="OrthoDB" id="161727at2"/>
<feature type="transmembrane region" description="Helical" evidence="1">
    <location>
        <begin position="6"/>
        <end position="23"/>
    </location>
</feature>
<dbReference type="EMBL" id="MTHB01000029">
    <property type="protein sequence ID" value="OXC79840.1"/>
    <property type="molecule type" value="Genomic_DNA"/>
</dbReference>
<feature type="transmembrane region" description="Helical" evidence="1">
    <location>
        <begin position="199"/>
        <end position="220"/>
    </location>
</feature>
<dbReference type="AlphaFoldDB" id="A0A226XA25"/>
<evidence type="ECO:0000256" key="1">
    <source>
        <dbReference type="SAM" id="Phobius"/>
    </source>
</evidence>
<dbReference type="Proteomes" id="UP000214720">
    <property type="component" value="Unassembled WGS sequence"/>
</dbReference>
<protein>
    <submittedName>
        <fullName evidence="2">Membrane protein</fullName>
    </submittedName>
</protein>
<dbReference type="RefSeq" id="WP_089159455.1">
    <property type="nucleotide sequence ID" value="NZ_MTHB01000029.1"/>
</dbReference>
<keyword evidence="1" id="KW-0812">Transmembrane</keyword>
<evidence type="ECO:0000313" key="2">
    <source>
        <dbReference type="EMBL" id="OXC79840.1"/>
    </source>
</evidence>